<keyword evidence="15" id="KW-0812">Transmembrane</keyword>
<dbReference type="PANTHER" id="PTHR24291">
    <property type="entry name" value="CYTOCHROME P450 FAMILY 4"/>
    <property type="match status" value="1"/>
</dbReference>
<keyword evidence="12 15" id="KW-0472">Membrane</keyword>
<dbReference type="GO" id="GO:0005789">
    <property type="term" value="C:endoplasmic reticulum membrane"/>
    <property type="evidence" value="ECO:0007669"/>
    <property type="project" value="UniProtKB-SubCell"/>
</dbReference>
<dbReference type="InterPro" id="IPR036396">
    <property type="entry name" value="Cyt_P450_sf"/>
</dbReference>
<evidence type="ECO:0000256" key="4">
    <source>
        <dbReference type="ARBA" id="ARBA00010617"/>
    </source>
</evidence>
<keyword evidence="17" id="KW-1185">Reference proteome</keyword>
<reference evidence="16" key="1">
    <citation type="submission" date="2021-12" db="EMBL/GenBank/DDBJ databases">
        <authorList>
            <person name="King R."/>
        </authorList>
    </citation>
    <scope>NUCLEOTIDE SEQUENCE</scope>
</reference>
<evidence type="ECO:0000313" key="17">
    <source>
        <dbReference type="Proteomes" id="UP001152759"/>
    </source>
</evidence>
<protein>
    <recommendedName>
        <fullName evidence="18">Cytochrome P450</fullName>
    </recommendedName>
</protein>
<dbReference type="SUPFAM" id="SSF48264">
    <property type="entry name" value="Cytochrome P450"/>
    <property type="match status" value="2"/>
</dbReference>
<dbReference type="Gene3D" id="1.10.630.10">
    <property type="entry name" value="Cytochrome P450"/>
    <property type="match status" value="2"/>
</dbReference>
<evidence type="ECO:0000256" key="2">
    <source>
        <dbReference type="ARBA" id="ARBA00004174"/>
    </source>
</evidence>
<evidence type="ECO:0008006" key="18">
    <source>
        <dbReference type="Google" id="ProtNLM"/>
    </source>
</evidence>
<organism evidence="16 17">
    <name type="scientific">Bemisia tabaci</name>
    <name type="common">Sweetpotato whitefly</name>
    <name type="synonym">Aleurodes tabaci</name>
    <dbReference type="NCBI Taxonomy" id="7038"/>
    <lineage>
        <taxon>Eukaryota</taxon>
        <taxon>Metazoa</taxon>
        <taxon>Ecdysozoa</taxon>
        <taxon>Arthropoda</taxon>
        <taxon>Hexapoda</taxon>
        <taxon>Insecta</taxon>
        <taxon>Pterygota</taxon>
        <taxon>Neoptera</taxon>
        <taxon>Paraneoptera</taxon>
        <taxon>Hemiptera</taxon>
        <taxon>Sternorrhyncha</taxon>
        <taxon>Aleyrodoidea</taxon>
        <taxon>Aleyrodidae</taxon>
        <taxon>Aleyrodinae</taxon>
        <taxon>Bemisia</taxon>
    </lineage>
</organism>
<evidence type="ECO:0000256" key="9">
    <source>
        <dbReference type="ARBA" id="ARBA00023002"/>
    </source>
</evidence>
<keyword evidence="11 14" id="KW-0503">Monooxygenase</keyword>
<evidence type="ECO:0000256" key="5">
    <source>
        <dbReference type="ARBA" id="ARBA00022617"/>
    </source>
</evidence>
<evidence type="ECO:0000313" key="16">
    <source>
        <dbReference type="EMBL" id="CAH0385378.1"/>
    </source>
</evidence>
<keyword evidence="5 13" id="KW-0349">Heme</keyword>
<accession>A0A9P0A637</accession>
<comment type="subcellular location">
    <subcellularLocation>
        <location evidence="3">Endoplasmic reticulum membrane</location>
        <topology evidence="3">Peripheral membrane protein</topology>
    </subcellularLocation>
    <subcellularLocation>
        <location evidence="2">Microsome membrane</location>
        <topology evidence="2">Peripheral membrane protein</topology>
    </subcellularLocation>
</comment>
<dbReference type="GO" id="GO:0020037">
    <property type="term" value="F:heme binding"/>
    <property type="evidence" value="ECO:0007669"/>
    <property type="project" value="InterPro"/>
</dbReference>
<dbReference type="GO" id="GO:0016705">
    <property type="term" value="F:oxidoreductase activity, acting on paired donors, with incorporation or reduction of molecular oxygen"/>
    <property type="evidence" value="ECO:0007669"/>
    <property type="project" value="InterPro"/>
</dbReference>
<comment type="cofactor">
    <cofactor evidence="1 13">
        <name>heme</name>
        <dbReference type="ChEBI" id="CHEBI:30413"/>
    </cofactor>
</comment>
<dbReference type="GO" id="GO:0004497">
    <property type="term" value="F:monooxygenase activity"/>
    <property type="evidence" value="ECO:0007669"/>
    <property type="project" value="UniProtKB-KW"/>
</dbReference>
<evidence type="ECO:0000256" key="12">
    <source>
        <dbReference type="ARBA" id="ARBA00023136"/>
    </source>
</evidence>
<dbReference type="Pfam" id="PF00067">
    <property type="entry name" value="p450"/>
    <property type="match status" value="2"/>
</dbReference>
<dbReference type="InterPro" id="IPR001128">
    <property type="entry name" value="Cyt_P450"/>
</dbReference>
<keyword evidence="10 13" id="KW-0408">Iron</keyword>
<evidence type="ECO:0000256" key="15">
    <source>
        <dbReference type="SAM" id="Phobius"/>
    </source>
</evidence>
<dbReference type="Proteomes" id="UP001152759">
    <property type="component" value="Chromosome 2"/>
</dbReference>
<feature type="binding site" description="axial binding residue" evidence="13">
    <location>
        <position position="485"/>
    </location>
    <ligand>
        <name>heme</name>
        <dbReference type="ChEBI" id="CHEBI:30413"/>
    </ligand>
    <ligandPart>
        <name>Fe</name>
        <dbReference type="ChEBI" id="CHEBI:18248"/>
    </ligandPart>
</feature>
<dbReference type="PANTHER" id="PTHR24291:SF189">
    <property type="entry name" value="CYTOCHROME P450 4C3-RELATED"/>
    <property type="match status" value="1"/>
</dbReference>
<keyword evidence="6 13" id="KW-0479">Metal-binding</keyword>
<sequence length="549" mass="62549">MSSQAHADHQTCILRQLKYFVFQFLQGSVTVATMVSWVCLLSGVFPEVGDKLREEIDSCVEDAPNATGSFHVKYVGTVPENTRFIVFLMSLHHDARFWEKPHEFYPEHFLPENVKKRPTSSFIPFSTGMRECPGKSVLRNPNCYDKDATYNFFNIPNILFTANGEPWATERKVVSPAYSPRIISAIDPTYSHRIRGLVDALRKRAATGEVFNLIEHVLPMAIDTICDTFMGISIDMQARDNAKYVKALLRIPDLFIERVVIPVYQPDIIYSLTGKKKEYQSYANVLFALVREVLEKKMEHRAELRQTSGASHEAGTKLFLDILLDKFEASEKKDMDLLTYETGELFVAGTVTISTMVSWVCLLSGVFPEVGDKLRAEIDSCVEDAPNATIEDCAKLEYLDLVVKEALRHFTVPFIARKAKKDIQVPDVGTVPENTRFLVSLLSLHHDARYWEKPYEFYPEHFLPENVEKRPKFAYIPFSTGMRDCPGAKYAIQSMKVEVVRILSQFKIASARMKPWKNPFTELSLGFGFTFVPTRGWLVTAELRNQSSD</sequence>
<evidence type="ECO:0000256" key="11">
    <source>
        <dbReference type="ARBA" id="ARBA00023033"/>
    </source>
</evidence>
<evidence type="ECO:0000256" key="1">
    <source>
        <dbReference type="ARBA" id="ARBA00001971"/>
    </source>
</evidence>
<evidence type="ECO:0000256" key="6">
    <source>
        <dbReference type="ARBA" id="ARBA00022723"/>
    </source>
</evidence>
<evidence type="ECO:0000256" key="7">
    <source>
        <dbReference type="ARBA" id="ARBA00022824"/>
    </source>
</evidence>
<keyword evidence="15" id="KW-1133">Transmembrane helix</keyword>
<dbReference type="InterPro" id="IPR017972">
    <property type="entry name" value="Cyt_P450_CS"/>
</dbReference>
<evidence type="ECO:0000256" key="14">
    <source>
        <dbReference type="RuleBase" id="RU000461"/>
    </source>
</evidence>
<dbReference type="PRINTS" id="PR00385">
    <property type="entry name" value="P450"/>
</dbReference>
<proteinExistence type="inferred from homology"/>
<dbReference type="InterPro" id="IPR050196">
    <property type="entry name" value="Cytochrome_P450_Monoox"/>
</dbReference>
<gene>
    <name evidence="16" type="ORF">BEMITA_LOCUS4607</name>
</gene>
<dbReference type="GO" id="GO:0005506">
    <property type="term" value="F:iron ion binding"/>
    <property type="evidence" value="ECO:0007669"/>
    <property type="project" value="InterPro"/>
</dbReference>
<dbReference type="PROSITE" id="PS00086">
    <property type="entry name" value="CYTOCHROME_P450"/>
    <property type="match status" value="2"/>
</dbReference>
<feature type="transmembrane region" description="Helical" evidence="15">
    <location>
        <begin position="20"/>
        <end position="45"/>
    </location>
</feature>
<evidence type="ECO:0000256" key="13">
    <source>
        <dbReference type="PIRSR" id="PIRSR602401-1"/>
    </source>
</evidence>
<dbReference type="InterPro" id="IPR002401">
    <property type="entry name" value="Cyt_P450_E_grp-I"/>
</dbReference>
<dbReference type="PRINTS" id="PR00463">
    <property type="entry name" value="EP450I"/>
</dbReference>
<keyword evidence="8" id="KW-0492">Microsome</keyword>
<evidence type="ECO:0000256" key="8">
    <source>
        <dbReference type="ARBA" id="ARBA00022848"/>
    </source>
</evidence>
<comment type="similarity">
    <text evidence="4 14">Belongs to the cytochrome P450 family.</text>
</comment>
<name>A0A9P0A637_BEMTA</name>
<keyword evidence="7" id="KW-0256">Endoplasmic reticulum</keyword>
<dbReference type="EMBL" id="OU963863">
    <property type="protein sequence ID" value="CAH0385378.1"/>
    <property type="molecule type" value="Genomic_DNA"/>
</dbReference>
<keyword evidence="9 14" id="KW-0560">Oxidoreductase</keyword>
<evidence type="ECO:0000256" key="10">
    <source>
        <dbReference type="ARBA" id="ARBA00023004"/>
    </source>
</evidence>
<dbReference type="AlphaFoldDB" id="A0A9P0A637"/>
<evidence type="ECO:0000256" key="3">
    <source>
        <dbReference type="ARBA" id="ARBA00004406"/>
    </source>
</evidence>